<keyword evidence="6" id="KW-1185">Reference proteome</keyword>
<dbReference type="GO" id="GO:0009229">
    <property type="term" value="P:thiamine diphosphate biosynthetic process"/>
    <property type="evidence" value="ECO:0007669"/>
    <property type="project" value="UniProtKB-UniPathway"/>
</dbReference>
<keyword evidence="2" id="KW-0784">Thiamine biosynthesis</keyword>
<organism evidence="5 6">
    <name type="scientific">Bosea vaviloviae</name>
    <dbReference type="NCBI Taxonomy" id="1526658"/>
    <lineage>
        <taxon>Bacteria</taxon>
        <taxon>Pseudomonadati</taxon>
        <taxon>Pseudomonadota</taxon>
        <taxon>Alphaproteobacteria</taxon>
        <taxon>Hyphomicrobiales</taxon>
        <taxon>Boseaceae</taxon>
        <taxon>Bosea</taxon>
    </lineage>
</organism>
<dbReference type="InterPro" id="IPR006076">
    <property type="entry name" value="FAD-dep_OxRdtase"/>
</dbReference>
<dbReference type="SUPFAM" id="SSF51971">
    <property type="entry name" value="Nucleotide-binding domain"/>
    <property type="match status" value="1"/>
</dbReference>
<proteinExistence type="predicted"/>
<gene>
    <name evidence="5" type="ORF">AE618_23920</name>
</gene>
<dbReference type="AlphaFoldDB" id="A0A0N1F1Q9"/>
<dbReference type="InterPro" id="IPR012727">
    <property type="entry name" value="Gly_oxidase_ThiO"/>
</dbReference>
<comment type="pathway">
    <text evidence="1">Cofactor biosynthesis; thiamine diphosphate biosynthesis.</text>
</comment>
<dbReference type="GO" id="GO:0009228">
    <property type="term" value="P:thiamine biosynthetic process"/>
    <property type="evidence" value="ECO:0007669"/>
    <property type="project" value="UniProtKB-KW"/>
</dbReference>
<dbReference type="Proteomes" id="UP000037822">
    <property type="component" value="Unassembled WGS sequence"/>
</dbReference>
<evidence type="ECO:0000259" key="4">
    <source>
        <dbReference type="Pfam" id="PF01266"/>
    </source>
</evidence>
<dbReference type="SUPFAM" id="SSF54373">
    <property type="entry name" value="FAD-linked reductases, C-terminal domain"/>
    <property type="match status" value="1"/>
</dbReference>
<dbReference type="Gene3D" id="3.30.9.10">
    <property type="entry name" value="D-Amino Acid Oxidase, subunit A, domain 2"/>
    <property type="match status" value="1"/>
</dbReference>
<evidence type="ECO:0000256" key="1">
    <source>
        <dbReference type="ARBA" id="ARBA00004948"/>
    </source>
</evidence>
<dbReference type="GO" id="GO:0005737">
    <property type="term" value="C:cytoplasm"/>
    <property type="evidence" value="ECO:0007669"/>
    <property type="project" value="TreeGrafter"/>
</dbReference>
<comment type="caution">
    <text evidence="5">The sequence shown here is derived from an EMBL/GenBank/DDBJ whole genome shotgun (WGS) entry which is preliminary data.</text>
</comment>
<dbReference type="RefSeq" id="WP_054211572.1">
    <property type="nucleotide sequence ID" value="NZ_LGSZ01000077.1"/>
</dbReference>
<dbReference type="UniPathway" id="UPA00060"/>
<sequence>MQPKSLPRPRTSAGKPVHVGIVGAGVVGLACAAELLARGATVTLHERGAFAGQQACSWFAGGMLAPWCEGESAEEPVIRLGQEAAGWWERHVEGVVRKGTLVLAPSRDRSEIRRFGQRTSHFLELDGDGIAALEPDLAGRFGKGLFFEGEAHLDPRRALAGLARHVLEAGGDIRFGSEARADDIAADIVLDCRGLSARDALPDLRGVKGEMLLLRSRDLTLSRPVRLLHPRIPLYVVPRADGLFMVGATMIESADRSRISARAMLELLGAAYALHPSFGEAEVVEIGVDARPAFPDNLPRLTRRGRVIHVNGLYRHGFLLSPAMARLAADAVLDPAAIPEMLHDVAA</sequence>
<dbReference type="GO" id="GO:0016491">
    <property type="term" value="F:oxidoreductase activity"/>
    <property type="evidence" value="ECO:0007669"/>
    <property type="project" value="UniProtKB-KW"/>
</dbReference>
<evidence type="ECO:0000313" key="5">
    <source>
        <dbReference type="EMBL" id="KPH75742.1"/>
    </source>
</evidence>
<evidence type="ECO:0000256" key="2">
    <source>
        <dbReference type="ARBA" id="ARBA00022977"/>
    </source>
</evidence>
<dbReference type="EMBL" id="LGSZ01000077">
    <property type="protein sequence ID" value="KPH75742.1"/>
    <property type="molecule type" value="Genomic_DNA"/>
</dbReference>
<dbReference type="GO" id="GO:0050660">
    <property type="term" value="F:flavin adenine dinucleotide binding"/>
    <property type="evidence" value="ECO:0007669"/>
    <property type="project" value="InterPro"/>
</dbReference>
<evidence type="ECO:0000256" key="3">
    <source>
        <dbReference type="ARBA" id="ARBA00023002"/>
    </source>
</evidence>
<dbReference type="PANTHER" id="PTHR13847:SF289">
    <property type="entry name" value="GLYCINE OXIDASE"/>
    <property type="match status" value="1"/>
</dbReference>
<evidence type="ECO:0000313" key="6">
    <source>
        <dbReference type="Proteomes" id="UP000037822"/>
    </source>
</evidence>
<accession>A0A0N1F1Q9</accession>
<name>A0A0N1F1Q9_9HYPH</name>
<feature type="domain" description="FAD dependent oxidoreductase" evidence="4">
    <location>
        <begin position="19"/>
        <end position="330"/>
    </location>
</feature>
<dbReference type="Pfam" id="PF01266">
    <property type="entry name" value="DAO"/>
    <property type="match status" value="1"/>
</dbReference>
<dbReference type="Gene3D" id="3.50.50.60">
    <property type="entry name" value="FAD/NAD(P)-binding domain"/>
    <property type="match status" value="1"/>
</dbReference>
<dbReference type="InterPro" id="IPR036188">
    <property type="entry name" value="FAD/NAD-bd_sf"/>
</dbReference>
<keyword evidence="3" id="KW-0560">Oxidoreductase</keyword>
<protein>
    <submittedName>
        <fullName evidence="5">Thiamine biosynthesis protein thio</fullName>
    </submittedName>
</protein>
<reference evidence="5 6" key="1">
    <citation type="submission" date="2015-07" db="EMBL/GenBank/DDBJ databases">
        <title>Whole genome sequencing of Bosea vaviloviae isolated from cave pool.</title>
        <authorList>
            <person name="Tan N.E.H."/>
            <person name="Lee Y.P."/>
            <person name="Gan H.M."/>
            <person name="Barton H."/>
            <person name="Savka M.A."/>
        </authorList>
    </citation>
    <scope>NUCLEOTIDE SEQUENCE [LARGE SCALE GENOMIC DNA]</scope>
    <source>
        <strain evidence="5 6">SD260</strain>
    </source>
</reference>
<dbReference type="PANTHER" id="PTHR13847">
    <property type="entry name" value="SARCOSINE DEHYDROGENASE-RELATED"/>
    <property type="match status" value="1"/>
</dbReference>
<dbReference type="PATRIC" id="fig|1526658.3.peg.2963"/>
<dbReference type="PROSITE" id="PS51257">
    <property type="entry name" value="PROKAR_LIPOPROTEIN"/>
    <property type="match status" value="1"/>
</dbReference>
<dbReference type="NCBIfam" id="TIGR02352">
    <property type="entry name" value="thiamin_ThiO"/>
    <property type="match status" value="1"/>
</dbReference>
<dbReference type="OrthoDB" id="9790035at2"/>